<gene>
    <name evidence="13" type="ORF">AGABI1DRAFT_131497</name>
</gene>
<keyword evidence="14" id="KW-1185">Reference proteome</keyword>
<feature type="domain" description="Metallo-beta-lactamase" evidence="12">
    <location>
        <begin position="417"/>
        <end position="639"/>
    </location>
</feature>
<feature type="compositionally biased region" description="Basic and acidic residues" evidence="11">
    <location>
        <begin position="755"/>
        <end position="790"/>
    </location>
</feature>
<evidence type="ECO:0000256" key="4">
    <source>
        <dbReference type="ARBA" id="ARBA00012477"/>
    </source>
</evidence>
<dbReference type="Gene3D" id="3.60.15.10">
    <property type="entry name" value="Ribonuclease Z/Hydroxyacylglutathione hydrolase-like"/>
    <property type="match status" value="2"/>
</dbReference>
<dbReference type="EC" id="3.1.26.11" evidence="4"/>
<dbReference type="GO" id="GO:1990180">
    <property type="term" value="P:mitochondrial tRNA 3'-end processing"/>
    <property type="evidence" value="ECO:0007669"/>
    <property type="project" value="TreeGrafter"/>
</dbReference>
<name>K5WZY4_AGABU</name>
<evidence type="ECO:0000256" key="8">
    <source>
        <dbReference type="ARBA" id="ARBA00022759"/>
    </source>
</evidence>
<dbReference type="PANTHER" id="PTHR12553">
    <property type="entry name" value="ZINC PHOSPHODIESTERASE ELAC PROTEIN 2"/>
    <property type="match status" value="1"/>
</dbReference>
<dbReference type="Pfam" id="PF12706">
    <property type="entry name" value="Lactamase_B_2"/>
    <property type="match status" value="1"/>
</dbReference>
<keyword evidence="10" id="KW-0862">Zinc</keyword>
<dbReference type="KEGG" id="abp:AGABI1DRAFT131497"/>
<evidence type="ECO:0000313" key="13">
    <source>
        <dbReference type="EMBL" id="EKM76177.1"/>
    </source>
</evidence>
<dbReference type="InterPro" id="IPR036866">
    <property type="entry name" value="RibonucZ/Hydroxyglut_hydro"/>
</dbReference>
<dbReference type="EMBL" id="JH971404">
    <property type="protein sequence ID" value="EKM76177.1"/>
    <property type="molecule type" value="Genomic_DNA"/>
</dbReference>
<evidence type="ECO:0000256" key="2">
    <source>
        <dbReference type="ARBA" id="ARBA00001947"/>
    </source>
</evidence>
<dbReference type="RefSeq" id="XP_007333135.1">
    <property type="nucleotide sequence ID" value="XM_007333073.1"/>
</dbReference>
<dbReference type="InterPro" id="IPR001279">
    <property type="entry name" value="Metallo-B-lactamas"/>
</dbReference>
<keyword evidence="9" id="KW-0378">Hydrolase</keyword>
<keyword evidence="5" id="KW-0819">tRNA processing</keyword>
<comment type="similarity">
    <text evidence="3">Belongs to the RNase Z family.</text>
</comment>
<evidence type="ECO:0000256" key="6">
    <source>
        <dbReference type="ARBA" id="ARBA00022722"/>
    </source>
</evidence>
<evidence type="ECO:0000256" key="7">
    <source>
        <dbReference type="ARBA" id="ARBA00022723"/>
    </source>
</evidence>
<evidence type="ECO:0000256" key="1">
    <source>
        <dbReference type="ARBA" id="ARBA00000402"/>
    </source>
</evidence>
<keyword evidence="8" id="KW-0255">Endonuclease</keyword>
<evidence type="ECO:0000256" key="11">
    <source>
        <dbReference type="SAM" id="MobiDB-lite"/>
    </source>
</evidence>
<evidence type="ECO:0000256" key="9">
    <source>
        <dbReference type="ARBA" id="ARBA00022801"/>
    </source>
</evidence>
<dbReference type="OrthoDB" id="527344at2759"/>
<accession>K5WZY4</accession>
<proteinExistence type="inferred from homology"/>
<evidence type="ECO:0000259" key="12">
    <source>
        <dbReference type="SMART" id="SM00849"/>
    </source>
</evidence>
<dbReference type="OMA" id="AFICEAH"/>
<organism evidence="13 14">
    <name type="scientific">Agaricus bisporus var. burnettii (strain JB137-S8 / ATCC MYA-4627 / FGSC 10392)</name>
    <name type="common">White button mushroom</name>
    <dbReference type="NCBI Taxonomy" id="597362"/>
    <lineage>
        <taxon>Eukaryota</taxon>
        <taxon>Fungi</taxon>
        <taxon>Dikarya</taxon>
        <taxon>Basidiomycota</taxon>
        <taxon>Agaricomycotina</taxon>
        <taxon>Agaricomycetes</taxon>
        <taxon>Agaricomycetidae</taxon>
        <taxon>Agaricales</taxon>
        <taxon>Agaricineae</taxon>
        <taxon>Agaricaceae</taxon>
        <taxon>Agaricus</taxon>
    </lineage>
</organism>
<evidence type="ECO:0000313" key="14">
    <source>
        <dbReference type="Proteomes" id="UP000008493"/>
    </source>
</evidence>
<dbReference type="CDD" id="cd07718">
    <property type="entry name" value="RNaseZ_ELAC1_ELAC2-C-term-like_MBL-fold"/>
    <property type="match status" value="1"/>
</dbReference>
<dbReference type="InParanoid" id="K5WZY4"/>
<dbReference type="GO" id="GO:0005739">
    <property type="term" value="C:mitochondrion"/>
    <property type="evidence" value="ECO:0007669"/>
    <property type="project" value="TreeGrafter"/>
</dbReference>
<dbReference type="FunCoup" id="K5WZY4">
    <property type="interactions" value="558"/>
</dbReference>
<feature type="region of interest" description="Disordered" evidence="11">
    <location>
        <begin position="754"/>
        <end position="845"/>
    </location>
</feature>
<dbReference type="GO" id="GO:0042781">
    <property type="term" value="F:3'-tRNA processing endoribonuclease activity"/>
    <property type="evidence" value="ECO:0007669"/>
    <property type="project" value="UniProtKB-EC"/>
</dbReference>
<evidence type="ECO:0000256" key="5">
    <source>
        <dbReference type="ARBA" id="ARBA00022694"/>
    </source>
</evidence>
<comment type="cofactor">
    <cofactor evidence="2">
        <name>Zn(2+)</name>
        <dbReference type="ChEBI" id="CHEBI:29105"/>
    </cofactor>
</comment>
<evidence type="ECO:0000256" key="3">
    <source>
        <dbReference type="ARBA" id="ARBA00007823"/>
    </source>
</evidence>
<dbReference type="SMART" id="SM00849">
    <property type="entry name" value="Lactamase_B"/>
    <property type="match status" value="1"/>
</dbReference>
<keyword evidence="7" id="KW-0479">Metal-binding</keyword>
<dbReference type="eggNOG" id="KOG2121">
    <property type="taxonomic scope" value="Eukaryota"/>
</dbReference>
<protein>
    <recommendedName>
        <fullName evidence="4">ribonuclease Z</fullName>
        <ecNumber evidence="4">3.1.26.11</ecNumber>
    </recommendedName>
</protein>
<dbReference type="GeneID" id="18827456"/>
<evidence type="ECO:0000256" key="10">
    <source>
        <dbReference type="ARBA" id="ARBA00022833"/>
    </source>
</evidence>
<feature type="compositionally biased region" description="Basic and acidic residues" evidence="11">
    <location>
        <begin position="803"/>
        <end position="830"/>
    </location>
</feature>
<dbReference type="HOGENOM" id="CLU_006220_3_1_1"/>
<dbReference type="SUPFAM" id="SSF56281">
    <property type="entry name" value="Metallo-hydrolase/oxidoreductase"/>
    <property type="match status" value="1"/>
</dbReference>
<keyword evidence="6" id="KW-0540">Nuclease</keyword>
<dbReference type="AlphaFoldDB" id="K5WZY4"/>
<dbReference type="GO" id="GO:0046872">
    <property type="term" value="F:metal ion binding"/>
    <property type="evidence" value="ECO:0007669"/>
    <property type="project" value="UniProtKB-KW"/>
</dbReference>
<sequence length="845" mass="95728">MRAIFLTRVASATVGGLGGAIASVAKTVHSLTVVGPPGIRHFIASLRGFIRGILRFSLFEYQSRGENRKPEAIYTDENIAVYPIPITPTIVADEPSERRHSNLDANKSPRIMKAKTAVGLTADEVRQAAVYHMFKRNSANIRPEVLDDEPIADDSERWVPTWLHGNRLPFFSFPKTFPQSSTLAYVVIGPRPEKPSAQDIPPQPHPVVIILDVPTPDFIPSVLRMFDNECAPFLYTDPHHGGNYKIKAIYHMLGRRVAFDGRYYGFLHGFSSHTKHFISCPELSRDYFTFPLNAWRLYQLTLLDVKTFPFLMRRVTKPQHTSCLVLRSTELMRPGLQIRLDEDAFATGSIVYNFGSPAQTLSSILQIAPLPKQVQAAFSSARRNIFRHPDFQRSEKRISAKVVCLGTGKTIPNQFRNVISTLLVTPDGHIMLDCGEGTAQQLERRYGVETKNMLRDLKCIFISHAHADHHLGLISLLRRRRMLFDRPKQPLYIVATRLVHLFLKEYQDLEDIGLYDDPTQDGVIHILADALNYRHDEYPITGAWRMLGKEPWLDIELSRQHNLDMCEKLNLASFETIDVYHSTRAFGTLIRHKAEWSVTYSGDTRPTINLVKLGYGTDLLIHEASLKKGAEELALKRGHSTITQAIHVGHDMRAKNVLLTHLPPYAVTLPSTHLAKQYENTDDWGGPVVAVANDFMEIDLDKFWKANLCNEAIADCHHIAFQEEKKSIAQLLWELLPEESLVCSPNIAYLFSSPPERKTGKARSENRRVPQARSDVRGARKAWSEDRKAPEALSNVRGVPKTRIKDSRAPKAWSDFREVPKARSEDDRAPKMISKKRVFSNNGIQ</sequence>
<reference evidence="14" key="1">
    <citation type="journal article" date="2012" name="Proc. Natl. Acad. Sci. U.S.A.">
        <title>Genome sequence of the button mushroom Agaricus bisporus reveals mechanisms governing adaptation to a humic-rich ecological niche.</title>
        <authorList>
            <person name="Morin E."/>
            <person name="Kohler A."/>
            <person name="Baker A.R."/>
            <person name="Foulongne-Oriol M."/>
            <person name="Lombard V."/>
            <person name="Nagy L.G."/>
            <person name="Ohm R.A."/>
            <person name="Patyshakuliyeva A."/>
            <person name="Brun A."/>
            <person name="Aerts A.L."/>
            <person name="Bailey A.M."/>
            <person name="Billette C."/>
            <person name="Coutinho P.M."/>
            <person name="Deakin G."/>
            <person name="Doddapaneni H."/>
            <person name="Floudas D."/>
            <person name="Grimwood J."/>
            <person name="Hilden K."/>
            <person name="Kuees U."/>
            <person name="LaButti K.M."/>
            <person name="Lapidus A."/>
            <person name="Lindquist E.A."/>
            <person name="Lucas S.M."/>
            <person name="Murat C."/>
            <person name="Riley R.W."/>
            <person name="Salamov A.A."/>
            <person name="Schmutz J."/>
            <person name="Subramanian V."/>
            <person name="Woesten H.A.B."/>
            <person name="Xu J."/>
            <person name="Eastwood D.C."/>
            <person name="Foster G.D."/>
            <person name="Sonnenberg A.S."/>
            <person name="Cullen D."/>
            <person name="de Vries R.P."/>
            <person name="Lundell T."/>
            <person name="Hibbett D.S."/>
            <person name="Henrissat B."/>
            <person name="Burton K.S."/>
            <person name="Kerrigan R.W."/>
            <person name="Challen M.P."/>
            <person name="Grigoriev I.V."/>
            <person name="Martin F."/>
        </authorList>
    </citation>
    <scope>NUCLEOTIDE SEQUENCE [LARGE SCALE GENOMIC DNA]</scope>
    <source>
        <strain evidence="14">JB137-S8 / ATCC MYA-4627 / FGSC 10392</strain>
    </source>
</reference>
<dbReference type="PANTHER" id="PTHR12553:SF49">
    <property type="entry name" value="ZINC PHOSPHODIESTERASE ELAC PROTEIN 2"/>
    <property type="match status" value="1"/>
</dbReference>
<dbReference type="Proteomes" id="UP000008493">
    <property type="component" value="Unassembled WGS sequence"/>
</dbReference>
<comment type="catalytic activity">
    <reaction evidence="1">
        <text>Endonucleolytic cleavage of RNA, removing extra 3' nucleotides from tRNA precursor, generating 3' termini of tRNAs. A 3'-hydroxy group is left at the tRNA terminus and a 5'-phosphoryl group is left at the trailer molecule.</text>
        <dbReference type="EC" id="3.1.26.11"/>
    </reaction>
</comment>
<dbReference type="STRING" id="597362.K5WZY4"/>
<dbReference type="InterPro" id="IPR047151">
    <property type="entry name" value="RNZ2-like"/>
</dbReference>